<name>A0AA47N0U4_MERPO</name>
<dbReference type="GO" id="GO:0001725">
    <property type="term" value="C:stress fiber"/>
    <property type="evidence" value="ECO:0007669"/>
    <property type="project" value="TreeGrafter"/>
</dbReference>
<keyword evidence="11 13" id="KW-0440">LIM domain</keyword>
<feature type="compositionally biased region" description="Polar residues" evidence="14">
    <location>
        <begin position="67"/>
        <end position="79"/>
    </location>
</feature>
<dbReference type="GO" id="GO:0046872">
    <property type="term" value="F:metal ion binding"/>
    <property type="evidence" value="ECO:0007669"/>
    <property type="project" value="UniProtKB-KW"/>
</dbReference>
<evidence type="ECO:0000256" key="4">
    <source>
        <dbReference type="ARBA" id="ARBA00009611"/>
    </source>
</evidence>
<gene>
    <name evidence="16" type="primary">LPP</name>
    <name evidence="16" type="ORF">N1851_009656</name>
</gene>
<evidence type="ECO:0000256" key="11">
    <source>
        <dbReference type="ARBA" id="ARBA00023038"/>
    </source>
</evidence>
<reference evidence="16" key="1">
    <citation type="journal article" date="2023" name="Front. Mar. Sci.">
        <title>A new Merluccius polli reference genome to investigate the effects of global change in West African waters.</title>
        <authorList>
            <person name="Mateo J.L."/>
            <person name="Blanco-Fernandez C."/>
            <person name="Garcia-Vazquez E."/>
            <person name="Machado-Schiaffino G."/>
        </authorList>
    </citation>
    <scope>NUCLEOTIDE SEQUENCE</scope>
    <source>
        <strain evidence="16">C29</strain>
        <tissue evidence="16">Fin</tissue>
    </source>
</reference>
<dbReference type="AlphaFoldDB" id="A0AA47N0U4"/>
<dbReference type="GO" id="GO:0005634">
    <property type="term" value="C:nucleus"/>
    <property type="evidence" value="ECO:0007669"/>
    <property type="project" value="UniProtKB-SubCell"/>
</dbReference>
<feature type="compositionally biased region" description="Polar residues" evidence="14">
    <location>
        <begin position="148"/>
        <end position="164"/>
    </location>
</feature>
<dbReference type="GO" id="GO:0098609">
    <property type="term" value="P:cell-cell adhesion"/>
    <property type="evidence" value="ECO:0007669"/>
    <property type="project" value="TreeGrafter"/>
</dbReference>
<evidence type="ECO:0000256" key="7">
    <source>
        <dbReference type="ARBA" id="ARBA00022737"/>
    </source>
</evidence>
<feature type="region of interest" description="Disordered" evidence="14">
    <location>
        <begin position="54"/>
        <end position="255"/>
    </location>
</feature>
<keyword evidence="12" id="KW-0539">Nucleus</keyword>
<dbReference type="Proteomes" id="UP001174136">
    <property type="component" value="Unassembled WGS sequence"/>
</dbReference>
<feature type="domain" description="LIM zinc-binding" evidence="15">
    <location>
        <begin position="345"/>
        <end position="406"/>
    </location>
</feature>
<feature type="compositionally biased region" description="Polar residues" evidence="14">
    <location>
        <begin position="180"/>
        <end position="192"/>
    </location>
</feature>
<evidence type="ECO:0000256" key="8">
    <source>
        <dbReference type="ARBA" id="ARBA00022833"/>
    </source>
</evidence>
<sequence>MVTFRVQWFSTLQYGTKCSDRFITMKGPEKTLEERRSSLDAEIDSLTSILADLESSSPYKPRPAQSERVSSLLSPQSATLPAAASPGAPVTGYKRMVIPTQPPLTATKKSTPKPQASSSSASPGPKLQQLQQPHQPAAPPQPVPASYATASTPSQPTFNVQVRSAQPGPQHPAPGGPQHYTPQPQPSRTAPGQVQYMPAQPKGPDFAYGPPQPGFSPMGHGGYQDPLYPGPGQQTAWRPDPAPSTQAYQPPAPRKTYINDPPPSLAPLYGAEPMGPPKVRVLLRFPPPPPPPPPPLSPTPSRLLACFDLFMKHSRTQSHSEDELERLTKKMLFDMEHPPTEEYFGRCAMCEENVMGEGTGCTAMDQVFHVDCFVCRTCNSKLRGKPFYAVEKKAYCEHCYIGCPLSPIKSESMVLNRKRVECTLRVGDEILPQVEVFKYLGVLFTSEGRMEREIDRRIGAASAVMRTLHGSVVVKRELSRKAKLSIYQSIYVPALTYGHELWVMTERTRSRVQAAEMSFLRRVAGLSLRDRVRSSVIREELGVDPLLLRVERSQMRWLGHLVRMPPGRLPGEVFRACPTGRRPWGRPRTRWRDYNTLETCTICSKPIMERILRATGKAYHPLCFTCVVCHRSLDGVPFTVDAANHIHCIEDFHKKFAPRCCVCSEAIMPAPGQEETVRIVALDRDFHVQCYRCEDCGGLLSEGENQGCYPLDGHVLCKTCNTNRIQALTARATTDL</sequence>
<keyword evidence="8 13" id="KW-0862">Zinc</keyword>
<feature type="domain" description="LIM zinc-binding" evidence="15">
    <location>
        <begin position="598"/>
        <end position="658"/>
    </location>
</feature>
<keyword evidence="10" id="KW-0965">Cell junction</keyword>
<evidence type="ECO:0000256" key="1">
    <source>
        <dbReference type="ARBA" id="ARBA00004123"/>
    </source>
</evidence>
<evidence type="ECO:0000313" key="16">
    <source>
        <dbReference type="EMBL" id="KAK0149597.1"/>
    </source>
</evidence>
<keyword evidence="5" id="KW-0963">Cytoplasm</keyword>
<dbReference type="SUPFAM" id="SSF57716">
    <property type="entry name" value="Glucocorticoid receptor-like (DNA-binding domain)"/>
    <property type="match status" value="5"/>
</dbReference>
<keyword evidence="7" id="KW-0677">Repeat</keyword>
<dbReference type="PANTHER" id="PTHR24207:SF0">
    <property type="entry name" value="LIPOMA-PREFERRED PARTNER"/>
    <property type="match status" value="1"/>
</dbReference>
<keyword evidence="17" id="KW-1185">Reference proteome</keyword>
<protein>
    <submittedName>
        <fullName evidence="16">Lipoma-preferred partner</fullName>
    </submittedName>
</protein>
<dbReference type="GO" id="GO:0005925">
    <property type="term" value="C:focal adhesion"/>
    <property type="evidence" value="ECO:0007669"/>
    <property type="project" value="TreeGrafter"/>
</dbReference>
<evidence type="ECO:0000259" key="15">
    <source>
        <dbReference type="PROSITE" id="PS50023"/>
    </source>
</evidence>
<dbReference type="EMBL" id="JAOPHQ010001732">
    <property type="protein sequence ID" value="KAK0149597.1"/>
    <property type="molecule type" value="Genomic_DNA"/>
</dbReference>
<dbReference type="Pfam" id="PF00412">
    <property type="entry name" value="LIM"/>
    <property type="match status" value="3"/>
</dbReference>
<dbReference type="FunFam" id="2.10.110.10:FF:000047">
    <property type="entry name" value="lipoma-preferred partner isoform X1"/>
    <property type="match status" value="1"/>
</dbReference>
<keyword evidence="9" id="KW-0130">Cell adhesion</keyword>
<evidence type="ECO:0000256" key="14">
    <source>
        <dbReference type="SAM" id="MobiDB-lite"/>
    </source>
</evidence>
<comment type="caution">
    <text evidence="16">The sequence shown here is derived from an EMBL/GenBank/DDBJ whole genome shotgun (WGS) entry which is preliminary data.</text>
</comment>
<evidence type="ECO:0000256" key="9">
    <source>
        <dbReference type="ARBA" id="ARBA00022889"/>
    </source>
</evidence>
<evidence type="ECO:0000256" key="3">
    <source>
        <dbReference type="ARBA" id="ARBA00004496"/>
    </source>
</evidence>
<dbReference type="Gene3D" id="2.10.110.10">
    <property type="entry name" value="Cysteine Rich Protein"/>
    <property type="match status" value="3"/>
</dbReference>
<feature type="domain" description="LIM zinc-binding" evidence="15">
    <location>
        <begin position="661"/>
        <end position="727"/>
    </location>
</feature>
<dbReference type="PROSITE" id="PS00478">
    <property type="entry name" value="LIM_DOMAIN_1"/>
    <property type="match status" value="2"/>
</dbReference>
<dbReference type="SMART" id="SM00132">
    <property type="entry name" value="LIM"/>
    <property type="match status" value="3"/>
</dbReference>
<keyword evidence="6 13" id="KW-0479">Metal-binding</keyword>
<dbReference type="PANTHER" id="PTHR24207">
    <property type="entry name" value="ZYX102 PROTEIN"/>
    <property type="match status" value="1"/>
</dbReference>
<dbReference type="PROSITE" id="PS50023">
    <property type="entry name" value="LIM_DOMAIN_2"/>
    <property type="match status" value="3"/>
</dbReference>
<evidence type="ECO:0000256" key="6">
    <source>
        <dbReference type="ARBA" id="ARBA00022723"/>
    </source>
</evidence>
<dbReference type="GO" id="GO:0005737">
    <property type="term" value="C:cytoplasm"/>
    <property type="evidence" value="ECO:0007669"/>
    <property type="project" value="UniProtKB-SubCell"/>
</dbReference>
<dbReference type="FunFam" id="2.10.110.10:FF:000042">
    <property type="entry name" value="lipoma-preferred partner isoform X1"/>
    <property type="match status" value="1"/>
</dbReference>
<proteinExistence type="inferred from homology"/>
<feature type="compositionally biased region" description="Low complexity" evidence="14">
    <location>
        <begin position="107"/>
        <end position="135"/>
    </location>
</feature>
<evidence type="ECO:0000256" key="5">
    <source>
        <dbReference type="ARBA" id="ARBA00022490"/>
    </source>
</evidence>
<comment type="similarity">
    <text evidence="4">Belongs to the zyxin/ajuba family.</text>
</comment>
<dbReference type="CDD" id="cd09350">
    <property type="entry name" value="LIM1_TRIP6"/>
    <property type="match status" value="1"/>
</dbReference>
<dbReference type="InterPro" id="IPR001781">
    <property type="entry name" value="Znf_LIM"/>
</dbReference>
<organism evidence="16 17">
    <name type="scientific">Merluccius polli</name>
    <name type="common">Benguela hake</name>
    <name type="synonym">Merluccius cadenati</name>
    <dbReference type="NCBI Taxonomy" id="89951"/>
    <lineage>
        <taxon>Eukaryota</taxon>
        <taxon>Metazoa</taxon>
        <taxon>Chordata</taxon>
        <taxon>Craniata</taxon>
        <taxon>Vertebrata</taxon>
        <taxon>Euteleostomi</taxon>
        <taxon>Actinopterygii</taxon>
        <taxon>Neopterygii</taxon>
        <taxon>Teleostei</taxon>
        <taxon>Neoteleostei</taxon>
        <taxon>Acanthomorphata</taxon>
        <taxon>Zeiogadaria</taxon>
        <taxon>Gadariae</taxon>
        <taxon>Gadiformes</taxon>
        <taxon>Gadoidei</taxon>
        <taxon>Merlucciidae</taxon>
        <taxon>Merluccius</taxon>
    </lineage>
</organism>
<comment type="subcellular location">
    <subcellularLocation>
        <location evidence="2">Cell junction</location>
    </subcellularLocation>
    <subcellularLocation>
        <location evidence="3">Cytoplasm</location>
    </subcellularLocation>
    <subcellularLocation>
        <location evidence="1">Nucleus</location>
    </subcellularLocation>
</comment>
<evidence type="ECO:0000256" key="2">
    <source>
        <dbReference type="ARBA" id="ARBA00004282"/>
    </source>
</evidence>
<evidence type="ECO:0000256" key="13">
    <source>
        <dbReference type="PROSITE-ProRule" id="PRU00125"/>
    </source>
</evidence>
<accession>A0AA47N0U4</accession>
<dbReference type="FunFam" id="2.10.110.10:FF:000027">
    <property type="entry name" value="lipoma-preferred partner isoform X1"/>
    <property type="match status" value="1"/>
</dbReference>
<evidence type="ECO:0000256" key="10">
    <source>
        <dbReference type="ARBA" id="ARBA00022949"/>
    </source>
</evidence>
<evidence type="ECO:0000313" key="17">
    <source>
        <dbReference type="Proteomes" id="UP001174136"/>
    </source>
</evidence>
<evidence type="ECO:0000256" key="12">
    <source>
        <dbReference type="ARBA" id="ARBA00023242"/>
    </source>
</evidence>